<keyword evidence="1" id="KW-0812">Transmembrane</keyword>
<comment type="caution">
    <text evidence="3">The sequence shown here is derived from an EMBL/GenBank/DDBJ whole genome shotgun (WGS) entry which is preliminary data.</text>
</comment>
<feature type="transmembrane region" description="Helical" evidence="1">
    <location>
        <begin position="284"/>
        <end position="303"/>
    </location>
</feature>
<keyword evidence="4" id="KW-1185">Reference proteome</keyword>
<feature type="chain" id="PRO_5047267717" evidence="2">
    <location>
        <begin position="22"/>
        <end position="309"/>
    </location>
</feature>
<sequence>MITRIVRPLLIVLLAAGAAYAVHWQAAQTAQAQSMERMQRAVTVAHDAQAAALQVLSLHAEALAQDPAFVDYVVQSLQPNAALGGGIDRASISDLLNARRHGYDVAMVLDAQGMPAALDGVLLKDKASIQRDPLVTTALASGKPSQGAWVFDGKLLWVSVHPLLRGGIVQGALVAVQTVGESYPALVARHTGVPAAVVVSGGAGFVMATQHTLPGWAVQSLPELAGTLPPNDALPPNGRALGVPGTDREQPGWVLPVDASGGRALVFLLGSDRPDGAAARGETLLYGVIALLALLALLASVLGRRHRPR</sequence>
<evidence type="ECO:0000313" key="3">
    <source>
        <dbReference type="EMBL" id="MFK2902363.1"/>
    </source>
</evidence>
<dbReference type="RefSeq" id="WP_404629495.1">
    <property type="nucleotide sequence ID" value="NZ_JADIKM010000001.1"/>
</dbReference>
<protein>
    <submittedName>
        <fullName evidence="3">Uncharacterized protein</fullName>
    </submittedName>
</protein>
<dbReference type="Proteomes" id="UP001620460">
    <property type="component" value="Unassembled WGS sequence"/>
</dbReference>
<proteinExistence type="predicted"/>
<feature type="signal peptide" evidence="2">
    <location>
        <begin position="1"/>
        <end position="21"/>
    </location>
</feature>
<evidence type="ECO:0000256" key="1">
    <source>
        <dbReference type="SAM" id="Phobius"/>
    </source>
</evidence>
<organism evidence="3 4">
    <name type="scientific">Dyella ginsengisoli</name>
    <dbReference type="NCBI Taxonomy" id="363848"/>
    <lineage>
        <taxon>Bacteria</taxon>
        <taxon>Pseudomonadati</taxon>
        <taxon>Pseudomonadota</taxon>
        <taxon>Gammaproteobacteria</taxon>
        <taxon>Lysobacterales</taxon>
        <taxon>Rhodanobacteraceae</taxon>
        <taxon>Dyella</taxon>
    </lineage>
</organism>
<accession>A0ABW8JNE3</accession>
<name>A0ABW8JNE3_9GAMM</name>
<gene>
    <name evidence="3" type="ORF">ISP17_00195</name>
</gene>
<keyword evidence="2" id="KW-0732">Signal</keyword>
<evidence type="ECO:0000313" key="4">
    <source>
        <dbReference type="Proteomes" id="UP001620460"/>
    </source>
</evidence>
<keyword evidence="1" id="KW-0472">Membrane</keyword>
<keyword evidence="1" id="KW-1133">Transmembrane helix</keyword>
<reference evidence="3 4" key="1">
    <citation type="submission" date="2020-10" db="EMBL/GenBank/DDBJ databases">
        <title>Phylogeny of dyella-like bacteria.</title>
        <authorList>
            <person name="Fu J."/>
        </authorList>
    </citation>
    <scope>NUCLEOTIDE SEQUENCE [LARGE SCALE GENOMIC DNA]</scope>
    <source>
        <strain evidence="3 4">Gsoil3046</strain>
    </source>
</reference>
<evidence type="ECO:0000256" key="2">
    <source>
        <dbReference type="SAM" id="SignalP"/>
    </source>
</evidence>
<dbReference type="EMBL" id="JADIKM010000001">
    <property type="protein sequence ID" value="MFK2902363.1"/>
    <property type="molecule type" value="Genomic_DNA"/>
</dbReference>